<gene>
    <name evidence="1" type="ORF">NCTC13296_02797</name>
</gene>
<keyword evidence="2" id="KW-1185">Reference proteome</keyword>
<dbReference type="AlphaFoldDB" id="A0A379M2T4"/>
<accession>A0A379M2T4</accession>
<dbReference type="EMBL" id="UGVI01000001">
    <property type="protein sequence ID" value="SUE15933.1"/>
    <property type="molecule type" value="Genomic_DNA"/>
</dbReference>
<dbReference type="Proteomes" id="UP000254569">
    <property type="component" value="Unassembled WGS sequence"/>
</dbReference>
<dbReference type="OrthoDB" id="4485573at2"/>
<evidence type="ECO:0000313" key="2">
    <source>
        <dbReference type="Proteomes" id="UP000254569"/>
    </source>
</evidence>
<evidence type="ECO:0000313" key="1">
    <source>
        <dbReference type="EMBL" id="SUE15933.1"/>
    </source>
</evidence>
<reference evidence="1 2" key="1">
    <citation type="submission" date="2018-06" db="EMBL/GenBank/DDBJ databases">
        <authorList>
            <consortium name="Pathogen Informatics"/>
            <person name="Doyle S."/>
        </authorList>
    </citation>
    <scope>NUCLEOTIDE SEQUENCE [LARGE SCALE GENOMIC DNA]</scope>
    <source>
        <strain evidence="1 2">NCTC13296</strain>
    </source>
</reference>
<organism evidence="1 2">
    <name type="scientific">Rhodococcus gordoniae</name>
    <dbReference type="NCBI Taxonomy" id="223392"/>
    <lineage>
        <taxon>Bacteria</taxon>
        <taxon>Bacillati</taxon>
        <taxon>Actinomycetota</taxon>
        <taxon>Actinomycetes</taxon>
        <taxon>Mycobacteriales</taxon>
        <taxon>Nocardiaceae</taxon>
        <taxon>Rhodococcus</taxon>
    </lineage>
</organism>
<dbReference type="RefSeq" id="WP_016931738.1">
    <property type="nucleotide sequence ID" value="NZ_JBFSFC010000003.1"/>
</dbReference>
<name>A0A379M2T4_9NOCA</name>
<protein>
    <submittedName>
        <fullName evidence="1">Uncharacterized protein</fullName>
    </submittedName>
</protein>
<sequence>MMPRRDPLAGDRWVFRCDHCDHCYRTAARSRLQAELHAQVNGWATGPTTLCPGCATLFVDGATQLAHTDG</sequence>
<proteinExistence type="predicted"/>